<protein>
    <submittedName>
        <fullName evidence="1">DUF2303 family protein</fullName>
    </submittedName>
</protein>
<organism evidence="1 2">
    <name type="scientific">Gryllotalpicola protaetiae</name>
    <dbReference type="NCBI Taxonomy" id="2419771"/>
    <lineage>
        <taxon>Bacteria</taxon>
        <taxon>Bacillati</taxon>
        <taxon>Actinomycetota</taxon>
        <taxon>Actinomycetes</taxon>
        <taxon>Micrococcales</taxon>
        <taxon>Microbacteriaceae</taxon>
        <taxon>Gryllotalpicola</taxon>
    </lineage>
</organism>
<dbReference type="InterPro" id="IPR019276">
    <property type="entry name" value="DUF2303"/>
</dbReference>
<dbReference type="AlphaFoldDB" id="A0A387BEK1"/>
<evidence type="ECO:0000313" key="1">
    <source>
        <dbReference type="EMBL" id="AYG02395.1"/>
    </source>
</evidence>
<dbReference type="EMBL" id="CP032624">
    <property type="protein sequence ID" value="AYG02395.1"/>
    <property type="molecule type" value="Genomic_DNA"/>
</dbReference>
<dbReference type="Proteomes" id="UP000275069">
    <property type="component" value="Chromosome"/>
</dbReference>
<dbReference type="OrthoDB" id="3598762at2"/>
<reference evidence="1 2" key="1">
    <citation type="submission" date="2018-09" db="EMBL/GenBank/DDBJ databases">
        <title>Genome sequencing of strain 2DFW10M-5.</title>
        <authorList>
            <person name="Heo J."/>
            <person name="Kim S.-J."/>
            <person name="Kwon S.-W."/>
        </authorList>
    </citation>
    <scope>NUCLEOTIDE SEQUENCE [LARGE SCALE GENOMIC DNA]</scope>
    <source>
        <strain evidence="1 2">2DFW10M-5</strain>
    </source>
</reference>
<proteinExistence type="predicted"/>
<dbReference type="Pfam" id="PF10065">
    <property type="entry name" value="DUF2303"/>
    <property type="match status" value="1"/>
</dbReference>
<name>A0A387BEK1_9MICO</name>
<keyword evidence="2" id="KW-1185">Reference proteome</keyword>
<gene>
    <name evidence="1" type="ORF">D7I44_01820</name>
</gene>
<accession>A0A387BEK1</accession>
<evidence type="ECO:0000313" key="2">
    <source>
        <dbReference type="Proteomes" id="UP000275069"/>
    </source>
</evidence>
<sequence>MIKSIENAGTSEAGVGAALALEGAAPIEVAAGAIYAVAGTDGTEIIDTDAYAEHPRWGQYSRTVRDARSFVAYMAKHANQASEIWVDSESAEVVGIVDAPAGNRKDEGWERHVIRLKLRTTKAWDAWAAFDRQLQMQVAFADFIEEHAADVEEPPSARLLEIAQTFQAKTNVDFESGTRLDSGQTRLEYKETVTAKAGQRGNLDIPSEITLVLRPYVDGPAYRVPARLRYRLRGSALSLGIVIDRPQEILDGAFEDVVTAIREGRHDVPGMPDYEGLTQNIYRGRP</sequence>
<dbReference type="KEGG" id="gry:D7I44_01820"/>
<dbReference type="RefSeq" id="WP_120787929.1">
    <property type="nucleotide sequence ID" value="NZ_CP032624.1"/>
</dbReference>